<feature type="domain" description="Heterokaryon incompatibility" evidence="1">
    <location>
        <begin position="40"/>
        <end position="181"/>
    </location>
</feature>
<comment type="caution">
    <text evidence="2">The sequence shown here is derived from an EMBL/GenBank/DDBJ whole genome shotgun (WGS) entry which is preliminary data.</text>
</comment>
<gene>
    <name evidence="2" type="ORF">TRIVIDRAFT_138489</name>
</gene>
<reference evidence="2 3" key="1">
    <citation type="journal article" date="2011" name="Genome Biol.">
        <title>Comparative genome sequence analysis underscores mycoparasitism as the ancestral life style of Trichoderma.</title>
        <authorList>
            <person name="Kubicek C.P."/>
            <person name="Herrera-Estrella A."/>
            <person name="Seidl-Seiboth V."/>
            <person name="Martinez D.A."/>
            <person name="Druzhinina I.S."/>
            <person name="Thon M."/>
            <person name="Zeilinger S."/>
            <person name="Casas-Flores S."/>
            <person name="Horwitz B.A."/>
            <person name="Mukherjee P.K."/>
            <person name="Mukherjee M."/>
            <person name="Kredics L."/>
            <person name="Alcaraz L.D."/>
            <person name="Aerts A."/>
            <person name="Antal Z."/>
            <person name="Atanasova L."/>
            <person name="Cervantes-Badillo M.G."/>
            <person name="Challacombe J."/>
            <person name="Chertkov O."/>
            <person name="McCluskey K."/>
            <person name="Coulpier F."/>
            <person name="Deshpande N."/>
            <person name="von Doehren H."/>
            <person name="Ebbole D.J."/>
            <person name="Esquivel-Naranjo E.U."/>
            <person name="Fekete E."/>
            <person name="Flipphi M."/>
            <person name="Glaser F."/>
            <person name="Gomez-Rodriguez E.Y."/>
            <person name="Gruber S."/>
            <person name="Han C."/>
            <person name="Henrissat B."/>
            <person name="Hermosa R."/>
            <person name="Hernandez-Onate M."/>
            <person name="Karaffa L."/>
            <person name="Kosti I."/>
            <person name="Le Crom S."/>
            <person name="Lindquist E."/>
            <person name="Lucas S."/>
            <person name="Luebeck M."/>
            <person name="Luebeck P.S."/>
            <person name="Margeot A."/>
            <person name="Metz B."/>
            <person name="Misra M."/>
            <person name="Nevalainen H."/>
            <person name="Omann M."/>
            <person name="Packer N."/>
            <person name="Perrone G."/>
            <person name="Uresti-Rivera E.E."/>
            <person name="Salamov A."/>
            <person name="Schmoll M."/>
            <person name="Seiboth B."/>
            <person name="Shapiro H."/>
            <person name="Sukno S."/>
            <person name="Tamayo-Ramos J.A."/>
            <person name="Tisch D."/>
            <person name="Wiest A."/>
            <person name="Wilkinson H.H."/>
            <person name="Zhang M."/>
            <person name="Coutinho P.M."/>
            <person name="Kenerley C.M."/>
            <person name="Monte E."/>
            <person name="Baker S.E."/>
            <person name="Grigoriev I.V."/>
        </authorList>
    </citation>
    <scope>NUCLEOTIDE SEQUENCE [LARGE SCALE GENOMIC DNA]</scope>
    <source>
        <strain evidence="3">Gv29-8 / FGSC 10586</strain>
    </source>
</reference>
<dbReference type="InterPro" id="IPR052895">
    <property type="entry name" value="HetReg/Transcr_Mod"/>
</dbReference>
<dbReference type="InParanoid" id="G9MDJ1"/>
<dbReference type="HOGENOM" id="CLU_004184_6_0_1"/>
<accession>G9MDJ1</accession>
<feature type="non-terminal residue" evidence="2">
    <location>
        <position position="183"/>
    </location>
</feature>
<dbReference type="OMA" id="NDERNAQ"/>
<evidence type="ECO:0000259" key="1">
    <source>
        <dbReference type="Pfam" id="PF06985"/>
    </source>
</evidence>
<dbReference type="InterPro" id="IPR010730">
    <property type="entry name" value="HET"/>
</dbReference>
<evidence type="ECO:0000313" key="3">
    <source>
        <dbReference type="Proteomes" id="UP000007115"/>
    </source>
</evidence>
<feature type="non-terminal residue" evidence="2">
    <location>
        <position position="1"/>
    </location>
</feature>
<proteinExistence type="predicted"/>
<keyword evidence="3" id="KW-1185">Reference proteome</keyword>
<dbReference type="AlphaFoldDB" id="G9MDJ1"/>
<organism evidence="2 3">
    <name type="scientific">Hypocrea virens (strain Gv29-8 / FGSC 10586)</name>
    <name type="common">Gliocladium virens</name>
    <name type="synonym">Trichoderma virens</name>
    <dbReference type="NCBI Taxonomy" id="413071"/>
    <lineage>
        <taxon>Eukaryota</taxon>
        <taxon>Fungi</taxon>
        <taxon>Dikarya</taxon>
        <taxon>Ascomycota</taxon>
        <taxon>Pezizomycotina</taxon>
        <taxon>Sordariomycetes</taxon>
        <taxon>Hypocreomycetidae</taxon>
        <taxon>Hypocreales</taxon>
        <taxon>Hypocreaceae</taxon>
        <taxon>Trichoderma</taxon>
    </lineage>
</organism>
<dbReference type="Proteomes" id="UP000007115">
    <property type="component" value="Unassembled WGS sequence"/>
</dbReference>
<dbReference type="PANTHER" id="PTHR24148:SF73">
    <property type="entry name" value="HET DOMAIN PROTEIN (AFU_ORTHOLOGUE AFUA_8G01020)"/>
    <property type="match status" value="1"/>
</dbReference>
<dbReference type="PANTHER" id="PTHR24148">
    <property type="entry name" value="ANKYRIN REPEAT DOMAIN-CONTAINING PROTEIN 39 HOMOLOG-RELATED"/>
    <property type="match status" value="1"/>
</dbReference>
<dbReference type="VEuPathDB" id="FungiDB:TRIVIDRAFT_138489"/>
<dbReference type="EMBL" id="ABDF02000001">
    <property type="protein sequence ID" value="EHK27153.1"/>
    <property type="molecule type" value="Genomic_DNA"/>
</dbReference>
<name>G9MDJ1_HYPVG</name>
<sequence length="183" mass="21299">YSKLNTSQKQIRLFELYPSINGSDIKGSFHYVELSANLEYVALSYTWGDEATYGEIQVDDGMNIPIRENLWQFLRLQSSSLSESKFYWIDAICINQSDVNERNHQVGLMRQIYTNATAVYVWLGCESSNSNLAMDYITEKASKKLKAKGLGFRPIWSEQEGEALVELCERPYWRRMWIIQEII</sequence>
<dbReference type="RefSeq" id="XP_013961365.1">
    <property type="nucleotide sequence ID" value="XM_014105890.1"/>
</dbReference>
<dbReference type="STRING" id="413071.G9MDJ1"/>
<dbReference type="Pfam" id="PF06985">
    <property type="entry name" value="HET"/>
    <property type="match status" value="1"/>
</dbReference>
<dbReference type="OrthoDB" id="4899362at2759"/>
<dbReference type="GeneID" id="25787766"/>
<protein>
    <recommendedName>
        <fullName evidence="1">Heterokaryon incompatibility domain-containing protein</fullName>
    </recommendedName>
</protein>
<evidence type="ECO:0000313" key="2">
    <source>
        <dbReference type="EMBL" id="EHK27153.1"/>
    </source>
</evidence>